<dbReference type="Proteomes" id="UP000681967">
    <property type="component" value="Unassembled WGS sequence"/>
</dbReference>
<sequence>MEYAEPVSIIASINVLLTLSLTISGVDGFCLLTETVPSVAVSVNGLNDVDNIF</sequence>
<dbReference type="EMBL" id="CAJOBH010045116">
    <property type="protein sequence ID" value="CAF4350027.1"/>
    <property type="molecule type" value="Genomic_DNA"/>
</dbReference>
<name>A0A8S2UU44_9BILA</name>
<organism evidence="1 2">
    <name type="scientific">Rotaria magnacalcarata</name>
    <dbReference type="NCBI Taxonomy" id="392030"/>
    <lineage>
        <taxon>Eukaryota</taxon>
        <taxon>Metazoa</taxon>
        <taxon>Spiralia</taxon>
        <taxon>Gnathifera</taxon>
        <taxon>Rotifera</taxon>
        <taxon>Eurotatoria</taxon>
        <taxon>Bdelloidea</taxon>
        <taxon>Philodinida</taxon>
        <taxon>Philodinidae</taxon>
        <taxon>Rotaria</taxon>
    </lineage>
</organism>
<proteinExistence type="predicted"/>
<evidence type="ECO:0000313" key="1">
    <source>
        <dbReference type="EMBL" id="CAF4350027.1"/>
    </source>
</evidence>
<protein>
    <submittedName>
        <fullName evidence="1">Uncharacterized protein</fullName>
    </submittedName>
</protein>
<reference evidence="1" key="1">
    <citation type="submission" date="2021-02" db="EMBL/GenBank/DDBJ databases">
        <authorList>
            <person name="Nowell W R."/>
        </authorList>
    </citation>
    <scope>NUCLEOTIDE SEQUENCE</scope>
</reference>
<evidence type="ECO:0000313" key="2">
    <source>
        <dbReference type="Proteomes" id="UP000681967"/>
    </source>
</evidence>
<feature type="non-terminal residue" evidence="1">
    <location>
        <position position="53"/>
    </location>
</feature>
<gene>
    <name evidence="1" type="ORF">BYL167_LOCUS29464</name>
</gene>
<dbReference type="AlphaFoldDB" id="A0A8S2UU44"/>
<comment type="caution">
    <text evidence="1">The sequence shown here is derived from an EMBL/GenBank/DDBJ whole genome shotgun (WGS) entry which is preliminary data.</text>
</comment>
<accession>A0A8S2UU44</accession>